<feature type="compositionally biased region" description="Low complexity" evidence="7">
    <location>
        <begin position="282"/>
        <end position="301"/>
    </location>
</feature>
<dbReference type="InterPro" id="IPR036565">
    <property type="entry name" value="Mur-like_cat_sf"/>
</dbReference>
<organism evidence="9 10">
    <name type="scientific">Edaphochlamys debaryana</name>
    <dbReference type="NCBI Taxonomy" id="47281"/>
    <lineage>
        <taxon>Eukaryota</taxon>
        <taxon>Viridiplantae</taxon>
        <taxon>Chlorophyta</taxon>
        <taxon>core chlorophytes</taxon>
        <taxon>Chlorophyceae</taxon>
        <taxon>CS clade</taxon>
        <taxon>Chlamydomonadales</taxon>
        <taxon>Chlamydomonadales incertae sedis</taxon>
        <taxon>Edaphochlamys</taxon>
    </lineage>
</organism>
<keyword evidence="3" id="KW-0479">Metal-binding</keyword>
<dbReference type="PANTHER" id="PTHR11136:SF0">
    <property type="entry name" value="DIHYDROFOLATE SYNTHETASE-RELATED"/>
    <property type="match status" value="1"/>
</dbReference>
<evidence type="ECO:0000259" key="8">
    <source>
        <dbReference type="Pfam" id="PF02875"/>
    </source>
</evidence>
<feature type="region of interest" description="Disordered" evidence="7">
    <location>
        <begin position="273"/>
        <end position="301"/>
    </location>
</feature>
<gene>
    <name evidence="9" type="ORF">HYH03_002334</name>
</gene>
<dbReference type="SUPFAM" id="SSF53623">
    <property type="entry name" value="MurD-like peptide ligases, catalytic domain"/>
    <property type="match status" value="1"/>
</dbReference>
<dbReference type="PROSITE" id="PS01012">
    <property type="entry name" value="FOLYLPOLYGLU_SYNT_2"/>
    <property type="match status" value="1"/>
</dbReference>
<dbReference type="GO" id="GO:0005524">
    <property type="term" value="F:ATP binding"/>
    <property type="evidence" value="ECO:0007669"/>
    <property type="project" value="UniProtKB-KW"/>
</dbReference>
<evidence type="ECO:0000313" key="10">
    <source>
        <dbReference type="Proteomes" id="UP000612055"/>
    </source>
</evidence>
<evidence type="ECO:0000256" key="7">
    <source>
        <dbReference type="SAM" id="MobiDB-lite"/>
    </source>
</evidence>
<evidence type="ECO:0000313" key="9">
    <source>
        <dbReference type="EMBL" id="KAG2500057.1"/>
    </source>
</evidence>
<dbReference type="GO" id="GO:0004326">
    <property type="term" value="F:tetrahydrofolylpolyglutamate synthase activity"/>
    <property type="evidence" value="ECO:0007669"/>
    <property type="project" value="InterPro"/>
</dbReference>
<dbReference type="PANTHER" id="PTHR11136">
    <property type="entry name" value="FOLYLPOLYGLUTAMATE SYNTHASE-RELATED"/>
    <property type="match status" value="1"/>
</dbReference>
<comment type="caution">
    <text evidence="9">The sequence shown here is derived from an EMBL/GenBank/DDBJ whole genome shotgun (WGS) entry which is preliminary data.</text>
</comment>
<dbReference type="GO" id="GO:0046872">
    <property type="term" value="F:metal ion binding"/>
    <property type="evidence" value="ECO:0007669"/>
    <property type="project" value="UniProtKB-KW"/>
</dbReference>
<dbReference type="AlphaFoldDB" id="A0A835YBT9"/>
<feature type="domain" description="Mur ligase C-terminal" evidence="8">
    <location>
        <begin position="358"/>
        <end position="492"/>
    </location>
</feature>
<evidence type="ECO:0000256" key="4">
    <source>
        <dbReference type="ARBA" id="ARBA00022741"/>
    </source>
</evidence>
<dbReference type="InterPro" id="IPR018109">
    <property type="entry name" value="Folylpolyglutamate_synth_CS"/>
</dbReference>
<keyword evidence="5" id="KW-0067">ATP-binding</keyword>
<dbReference type="OrthoDB" id="5212574at2759"/>
<dbReference type="Pfam" id="PF02875">
    <property type="entry name" value="Mur_ligase_C"/>
    <property type="match status" value="1"/>
</dbReference>
<evidence type="ECO:0000256" key="3">
    <source>
        <dbReference type="ARBA" id="ARBA00022723"/>
    </source>
</evidence>
<dbReference type="NCBIfam" id="TIGR01499">
    <property type="entry name" value="folC"/>
    <property type="match status" value="1"/>
</dbReference>
<dbReference type="Gene3D" id="3.40.1190.10">
    <property type="entry name" value="Mur-like, catalytic domain"/>
    <property type="match status" value="1"/>
</dbReference>
<evidence type="ECO:0000256" key="2">
    <source>
        <dbReference type="ARBA" id="ARBA00022598"/>
    </source>
</evidence>
<name>A0A835YBT9_9CHLO</name>
<dbReference type="Proteomes" id="UP000612055">
    <property type="component" value="Unassembled WGS sequence"/>
</dbReference>
<reference evidence="9" key="1">
    <citation type="journal article" date="2020" name="bioRxiv">
        <title>Comparative genomics of Chlamydomonas.</title>
        <authorList>
            <person name="Craig R.J."/>
            <person name="Hasan A.R."/>
            <person name="Ness R.W."/>
            <person name="Keightley P.D."/>
        </authorList>
    </citation>
    <scope>NUCLEOTIDE SEQUENCE</scope>
    <source>
        <strain evidence="9">CCAP 11/70</strain>
    </source>
</reference>
<dbReference type="InterPro" id="IPR004101">
    <property type="entry name" value="Mur_ligase_C"/>
</dbReference>
<keyword evidence="2" id="KW-0436">Ligase</keyword>
<evidence type="ECO:0000256" key="6">
    <source>
        <dbReference type="ARBA" id="ARBA00022842"/>
    </source>
</evidence>
<dbReference type="EMBL" id="JAEHOE010000005">
    <property type="protein sequence ID" value="KAG2500057.1"/>
    <property type="molecule type" value="Genomic_DNA"/>
</dbReference>
<dbReference type="InterPro" id="IPR036615">
    <property type="entry name" value="Mur_ligase_C_dom_sf"/>
</dbReference>
<dbReference type="GO" id="GO:0008841">
    <property type="term" value="F:dihydrofolate synthase activity"/>
    <property type="evidence" value="ECO:0007669"/>
    <property type="project" value="TreeGrafter"/>
</dbReference>
<proteinExistence type="inferred from homology"/>
<keyword evidence="10" id="KW-1185">Reference proteome</keyword>
<accession>A0A835YBT9</accession>
<dbReference type="SUPFAM" id="SSF53244">
    <property type="entry name" value="MurD-like peptide ligases, peptide-binding domain"/>
    <property type="match status" value="1"/>
</dbReference>
<dbReference type="Gene3D" id="3.90.190.20">
    <property type="entry name" value="Mur ligase, C-terminal domain"/>
    <property type="match status" value="1"/>
</dbReference>
<keyword evidence="6" id="KW-0460">Magnesium</keyword>
<sequence length="552" mass="55208">MIDHLVSGVNHEASGIPAMAGTTASNRFDLGRMRRLLAALGDPHLAVRAVHVAGSKGKGSTASLLSACLSAAGHRVGLYTSPHLLALEERIAASAPGASNPRPRPIPPDDLAFLVRRHAPAIAQVARAEGPGALSHFEVVTALAFRYFADLSVDVAVLETGLGGTTDATNVLPGGNLEAAVITALGLEHVEALGGSLASIAAAKAGILRPGRPLVLGPQTAHPEAEGMVAAEARRLGCPLVRAQDSVQVASRGLRLEPSRTGQALRERLTITLLPEDPSPSPSSSSLPASPSTSVTSTSSASASAPASSLEAEVGLVGPAQHANVATAVAAARVLRRGGWALPDEALAAGLAAAALPGRFQVVKLKGGGGSSPEPWLLLDGAHTPESAAALAAAAGAALPPAETHPRALVLAAAADKDHRGVAAALRALQPRVVIFTQVPIAGSYARSASAATLAAQWQAAAILAPPGSKALRCRTLVAGSMDAALARAQQELAALMVATSGTAGAVGPGAEGGVGGGAEGWGERCGVLMVTGSLHAVAEVHRLPDFAPLLG</sequence>
<evidence type="ECO:0000256" key="5">
    <source>
        <dbReference type="ARBA" id="ARBA00022840"/>
    </source>
</evidence>
<dbReference type="GO" id="GO:0005737">
    <property type="term" value="C:cytoplasm"/>
    <property type="evidence" value="ECO:0007669"/>
    <property type="project" value="TreeGrafter"/>
</dbReference>
<keyword evidence="4" id="KW-0547">Nucleotide-binding</keyword>
<dbReference type="InterPro" id="IPR001645">
    <property type="entry name" value="Folylpolyglutamate_synth"/>
</dbReference>
<protein>
    <recommendedName>
        <fullName evidence="8">Mur ligase C-terminal domain-containing protein</fullName>
    </recommendedName>
</protein>
<comment type="similarity">
    <text evidence="1">Belongs to the folylpolyglutamate synthase family.</text>
</comment>
<evidence type="ECO:0000256" key="1">
    <source>
        <dbReference type="ARBA" id="ARBA00008276"/>
    </source>
</evidence>